<dbReference type="GO" id="GO:0005789">
    <property type="term" value="C:endoplasmic reticulum membrane"/>
    <property type="evidence" value="ECO:0007669"/>
    <property type="project" value="TreeGrafter"/>
</dbReference>
<dbReference type="AlphaFoldDB" id="A0A6A4NR49"/>
<dbReference type="SUPFAM" id="SSF51735">
    <property type="entry name" value="NAD(P)-binding Rossmann-fold domains"/>
    <property type="match status" value="1"/>
</dbReference>
<name>A0A6A4NR49_LUPAL</name>
<dbReference type="GO" id="GO:0030148">
    <property type="term" value="P:sphingolipid biosynthetic process"/>
    <property type="evidence" value="ECO:0007669"/>
    <property type="project" value="TreeGrafter"/>
</dbReference>
<dbReference type="Gene3D" id="3.40.50.720">
    <property type="entry name" value="NAD(P)-binding Rossmann-like Domain"/>
    <property type="match status" value="1"/>
</dbReference>
<keyword evidence="2" id="KW-1185">Reference proteome</keyword>
<dbReference type="InterPro" id="IPR002347">
    <property type="entry name" value="SDR_fam"/>
</dbReference>
<gene>
    <name evidence="1" type="ORF">Lalb_Chr20g0118491</name>
</gene>
<dbReference type="GO" id="GO:0047560">
    <property type="term" value="F:3-dehydrosphinganine reductase activity"/>
    <property type="evidence" value="ECO:0007669"/>
    <property type="project" value="TreeGrafter"/>
</dbReference>
<reference evidence="2" key="1">
    <citation type="journal article" date="2020" name="Nat. Commun.">
        <title>Genome sequence of the cluster root forming white lupin.</title>
        <authorList>
            <person name="Hufnagel B."/>
            <person name="Marques A."/>
            <person name="Soriano A."/>
            <person name="Marques L."/>
            <person name="Divol F."/>
            <person name="Doumas P."/>
            <person name="Sallet E."/>
            <person name="Mancinotti D."/>
            <person name="Carrere S."/>
            <person name="Marande W."/>
            <person name="Arribat S."/>
            <person name="Keller J."/>
            <person name="Huneau C."/>
            <person name="Blein T."/>
            <person name="Aime D."/>
            <person name="Laguerre M."/>
            <person name="Taylor J."/>
            <person name="Schubert V."/>
            <person name="Nelson M."/>
            <person name="Geu-Flores F."/>
            <person name="Crespi M."/>
            <person name="Gallardo-Guerrero K."/>
            <person name="Delaux P.-M."/>
            <person name="Salse J."/>
            <person name="Berges H."/>
            <person name="Guyot R."/>
            <person name="Gouzy J."/>
            <person name="Peret B."/>
        </authorList>
    </citation>
    <scope>NUCLEOTIDE SEQUENCE [LARGE SCALE GENOMIC DNA]</scope>
    <source>
        <strain evidence="2">cv. Amiga</strain>
    </source>
</reference>
<dbReference type="Proteomes" id="UP000447434">
    <property type="component" value="Chromosome 20"/>
</dbReference>
<comment type="caution">
    <text evidence="1">The sequence shown here is derived from an EMBL/GenBank/DDBJ whole genome shotgun (WGS) entry which is preliminary data.</text>
</comment>
<evidence type="ECO:0000313" key="2">
    <source>
        <dbReference type="Proteomes" id="UP000447434"/>
    </source>
</evidence>
<protein>
    <submittedName>
        <fullName evidence="1">Putative 3-dehydrosphinganine reductase</fullName>
    </submittedName>
</protein>
<dbReference type="InterPro" id="IPR036291">
    <property type="entry name" value="NAD(P)-bd_dom_sf"/>
</dbReference>
<dbReference type="PANTHER" id="PTHR43550:SF3">
    <property type="entry name" value="3-KETODIHYDROSPHINGOSINE REDUCTASE"/>
    <property type="match status" value="1"/>
</dbReference>
<evidence type="ECO:0000313" key="1">
    <source>
        <dbReference type="EMBL" id="KAE9591441.1"/>
    </source>
</evidence>
<organism evidence="1 2">
    <name type="scientific">Lupinus albus</name>
    <name type="common">White lupine</name>
    <name type="synonym">Lupinus termis</name>
    <dbReference type="NCBI Taxonomy" id="3870"/>
    <lineage>
        <taxon>Eukaryota</taxon>
        <taxon>Viridiplantae</taxon>
        <taxon>Streptophyta</taxon>
        <taxon>Embryophyta</taxon>
        <taxon>Tracheophyta</taxon>
        <taxon>Spermatophyta</taxon>
        <taxon>Magnoliopsida</taxon>
        <taxon>eudicotyledons</taxon>
        <taxon>Gunneridae</taxon>
        <taxon>Pentapetalae</taxon>
        <taxon>rosids</taxon>
        <taxon>fabids</taxon>
        <taxon>Fabales</taxon>
        <taxon>Fabaceae</taxon>
        <taxon>Papilionoideae</taxon>
        <taxon>50 kb inversion clade</taxon>
        <taxon>genistoids sensu lato</taxon>
        <taxon>core genistoids</taxon>
        <taxon>Genisteae</taxon>
        <taxon>Lupinus</taxon>
    </lineage>
</organism>
<accession>A0A6A4NR49</accession>
<sequence length="86" mass="9713">MWNLFSYLGGSLWLCCKTEIATKRRSELVRSKIFFTYVAYCTNKFGLRGLAESLQHEVIADNIHVSLIFPPDTNTPGTVEGIELNS</sequence>
<dbReference type="EMBL" id="WOCE01000020">
    <property type="protein sequence ID" value="KAE9591441.1"/>
    <property type="molecule type" value="Genomic_DNA"/>
</dbReference>
<proteinExistence type="predicted"/>
<dbReference type="PANTHER" id="PTHR43550">
    <property type="entry name" value="3-KETODIHYDROSPHINGOSINE REDUCTASE"/>
    <property type="match status" value="1"/>
</dbReference>
<dbReference type="GO" id="GO:0006666">
    <property type="term" value="P:3-keto-sphinganine metabolic process"/>
    <property type="evidence" value="ECO:0007669"/>
    <property type="project" value="TreeGrafter"/>
</dbReference>
<dbReference type="OrthoDB" id="37659at2759"/>
<dbReference type="Pfam" id="PF00106">
    <property type="entry name" value="adh_short"/>
    <property type="match status" value="1"/>
</dbReference>